<dbReference type="InterPro" id="IPR013083">
    <property type="entry name" value="Znf_RING/FYVE/PHD"/>
</dbReference>
<proteinExistence type="predicted"/>
<dbReference type="AlphaFoldDB" id="A0AAD4F983"/>
<keyword evidence="1" id="KW-0863">Zinc-finger</keyword>
<dbReference type="InterPro" id="IPR001841">
    <property type="entry name" value="Znf_RING"/>
</dbReference>
<keyword evidence="1" id="KW-0862">Zinc</keyword>
<evidence type="ECO:0000313" key="5">
    <source>
        <dbReference type="Proteomes" id="UP001199106"/>
    </source>
</evidence>
<name>A0AAD4F983_9PLEO</name>
<feature type="compositionally biased region" description="Low complexity" evidence="2">
    <location>
        <begin position="262"/>
        <end position="271"/>
    </location>
</feature>
<reference evidence="4" key="1">
    <citation type="submission" date="2021-07" db="EMBL/GenBank/DDBJ databases">
        <title>Genome Resource of American Ginseng Black Spot Pathogen Alternaria panax.</title>
        <authorList>
            <person name="Qiu C."/>
            <person name="Wang W."/>
            <person name="Liu Z."/>
        </authorList>
    </citation>
    <scope>NUCLEOTIDE SEQUENCE</scope>
    <source>
        <strain evidence="4">BNCC115425</strain>
    </source>
</reference>
<keyword evidence="1" id="KW-0479">Metal-binding</keyword>
<evidence type="ECO:0000256" key="2">
    <source>
        <dbReference type="SAM" id="MobiDB-lite"/>
    </source>
</evidence>
<keyword evidence="5" id="KW-1185">Reference proteome</keyword>
<gene>
    <name evidence="4" type="ORF">G6011_06996</name>
</gene>
<dbReference type="GO" id="GO:0008270">
    <property type="term" value="F:zinc ion binding"/>
    <property type="evidence" value="ECO:0007669"/>
    <property type="project" value="UniProtKB-KW"/>
</dbReference>
<feature type="compositionally biased region" description="Low complexity" evidence="2">
    <location>
        <begin position="58"/>
        <end position="79"/>
    </location>
</feature>
<evidence type="ECO:0000313" key="4">
    <source>
        <dbReference type="EMBL" id="KAG9185665.1"/>
    </source>
</evidence>
<organism evidence="4 5">
    <name type="scientific">Alternaria panax</name>
    <dbReference type="NCBI Taxonomy" id="48097"/>
    <lineage>
        <taxon>Eukaryota</taxon>
        <taxon>Fungi</taxon>
        <taxon>Dikarya</taxon>
        <taxon>Ascomycota</taxon>
        <taxon>Pezizomycotina</taxon>
        <taxon>Dothideomycetes</taxon>
        <taxon>Pleosporomycetidae</taxon>
        <taxon>Pleosporales</taxon>
        <taxon>Pleosporineae</taxon>
        <taxon>Pleosporaceae</taxon>
        <taxon>Alternaria</taxon>
        <taxon>Alternaria sect. Panax</taxon>
    </lineage>
</organism>
<evidence type="ECO:0000256" key="1">
    <source>
        <dbReference type="PROSITE-ProRule" id="PRU00175"/>
    </source>
</evidence>
<protein>
    <recommendedName>
        <fullName evidence="3">RING-type domain-containing protein</fullName>
    </recommendedName>
</protein>
<dbReference type="EMBL" id="JAANER010000010">
    <property type="protein sequence ID" value="KAG9185665.1"/>
    <property type="molecule type" value="Genomic_DNA"/>
</dbReference>
<dbReference type="PROSITE" id="PS50089">
    <property type="entry name" value="ZF_RING_2"/>
    <property type="match status" value="1"/>
</dbReference>
<feature type="region of interest" description="Disordered" evidence="2">
    <location>
        <begin position="141"/>
        <end position="290"/>
    </location>
</feature>
<dbReference type="Proteomes" id="UP001199106">
    <property type="component" value="Unassembled WGS sequence"/>
</dbReference>
<feature type="domain" description="RING-type" evidence="3">
    <location>
        <begin position="337"/>
        <end position="392"/>
    </location>
</feature>
<feature type="region of interest" description="Disordered" evidence="2">
    <location>
        <begin position="1"/>
        <end position="121"/>
    </location>
</feature>
<accession>A0AAD4F983</accession>
<comment type="caution">
    <text evidence="4">The sequence shown here is derived from an EMBL/GenBank/DDBJ whole genome shotgun (WGS) entry which is preliminary data.</text>
</comment>
<dbReference type="Gene3D" id="3.30.40.10">
    <property type="entry name" value="Zinc/RING finger domain, C3HC4 (zinc finger)"/>
    <property type="match status" value="1"/>
</dbReference>
<evidence type="ECO:0000259" key="3">
    <source>
        <dbReference type="PROSITE" id="PS50089"/>
    </source>
</evidence>
<dbReference type="SUPFAM" id="SSF57850">
    <property type="entry name" value="RING/U-box"/>
    <property type="match status" value="1"/>
</dbReference>
<feature type="compositionally biased region" description="Polar residues" evidence="2">
    <location>
        <begin position="28"/>
        <end position="40"/>
    </location>
</feature>
<sequence>MAHNDYGAASWSQFTTAPEDPDAELTAPTLSSQRPFQQQLPPMYHNRHGLGGNPSASPIPGSNNPPVSVSLVPTSSYPSGSSTLPYMGSNRRPFFPPATNSYESYSVGRAPRPPPHLDLFDQPLASQTFYNSGINLHGSPSFPGRSGYSDPPLSGSFNAVSPFNPPRNDQRTSAGPPARNTRPDTVRSRGSPQGRHRGQPPGAPVRPREPRPPPQAPTHPREQTYTRLDQAQWISFPGPSRRSDRSTSPRASNRRNFERYSVDLSQSSTSSDAEEAAARAPPSNRMRHRPREVRPRFPGLHMYGDAEIAIARQINILKLGLDRHLPSTLPEDASKACDICQKDYATTLVTPTEEEENAIQLVCGHRFGEFCICQWFDTCREHKHKVTCPMCRAQLIDETRWNPPIGPGIPRGQAFIELLARAEMQAQDFQSHLDQS</sequence>